<keyword evidence="2" id="KW-1185">Reference proteome</keyword>
<proteinExistence type="predicted"/>
<sequence>MLFYGEIRNGYFKESGKMRLLTALARGARQSKLHGGGENDIVALGYSIRVMYNTSEEMWKVESDGFGWEQQIMTWQLGGSRATFTFTCTCTAIELELASAELCSGKNALQGEQADEEEDIVRWGLKDFREENRAVDF</sequence>
<gene>
    <name evidence="1" type="ORF">AXG93_291s1250</name>
</gene>
<reference evidence="1" key="1">
    <citation type="submission" date="2016-03" db="EMBL/GenBank/DDBJ databases">
        <title>Mechanisms controlling the formation of the plant cell surface in tip-growing cells are functionally conserved among land plants.</title>
        <authorList>
            <person name="Honkanen S."/>
            <person name="Jones V.A."/>
            <person name="Morieri G."/>
            <person name="Champion C."/>
            <person name="Hetherington A.J."/>
            <person name="Kelly S."/>
            <person name="Saint-Marcoux D."/>
            <person name="Proust H."/>
            <person name="Prescott H."/>
            <person name="Dolan L."/>
        </authorList>
    </citation>
    <scope>NUCLEOTIDE SEQUENCE [LARGE SCALE GENOMIC DNA]</scope>
    <source>
        <tissue evidence="1">Whole gametophyte</tissue>
    </source>
</reference>
<protein>
    <submittedName>
        <fullName evidence="1">Uncharacterized protein</fullName>
    </submittedName>
</protein>
<dbReference type="Proteomes" id="UP000077202">
    <property type="component" value="Unassembled WGS sequence"/>
</dbReference>
<dbReference type="EMBL" id="LVLJ01003745">
    <property type="protein sequence ID" value="OAE19844.1"/>
    <property type="molecule type" value="Genomic_DNA"/>
</dbReference>
<evidence type="ECO:0000313" key="1">
    <source>
        <dbReference type="EMBL" id="OAE19844.1"/>
    </source>
</evidence>
<organism evidence="1 2">
    <name type="scientific">Marchantia polymorpha subsp. ruderalis</name>
    <dbReference type="NCBI Taxonomy" id="1480154"/>
    <lineage>
        <taxon>Eukaryota</taxon>
        <taxon>Viridiplantae</taxon>
        <taxon>Streptophyta</taxon>
        <taxon>Embryophyta</taxon>
        <taxon>Marchantiophyta</taxon>
        <taxon>Marchantiopsida</taxon>
        <taxon>Marchantiidae</taxon>
        <taxon>Marchantiales</taxon>
        <taxon>Marchantiaceae</taxon>
        <taxon>Marchantia</taxon>
    </lineage>
</organism>
<name>A0A176VG18_MARPO</name>
<accession>A0A176VG18</accession>
<comment type="caution">
    <text evidence="1">The sequence shown here is derived from an EMBL/GenBank/DDBJ whole genome shotgun (WGS) entry which is preliminary data.</text>
</comment>
<dbReference type="AlphaFoldDB" id="A0A176VG18"/>
<evidence type="ECO:0000313" key="2">
    <source>
        <dbReference type="Proteomes" id="UP000077202"/>
    </source>
</evidence>